<evidence type="ECO:0000313" key="2">
    <source>
        <dbReference type="EMBL" id="MDW0118749.1"/>
    </source>
</evidence>
<gene>
    <name evidence="2" type="ORF">QTL97_17640</name>
</gene>
<reference evidence="2 3" key="1">
    <citation type="submission" date="2023-06" db="EMBL/GenBank/DDBJ databases">
        <title>Sporosarcina sp. nov., isolated from Korean traditional fermented seafood 'Jeotgal'.</title>
        <authorList>
            <person name="Yang A.I."/>
            <person name="Shin N.-R."/>
        </authorList>
    </citation>
    <scope>NUCLEOTIDE SEQUENCE [LARGE SCALE GENOMIC DNA]</scope>
    <source>
        <strain evidence="2 3">KCTC43456</strain>
    </source>
</reference>
<dbReference type="Proteomes" id="UP001271648">
    <property type="component" value="Unassembled WGS sequence"/>
</dbReference>
<keyword evidence="1" id="KW-0812">Transmembrane</keyword>
<evidence type="ECO:0000313" key="3">
    <source>
        <dbReference type="Proteomes" id="UP001271648"/>
    </source>
</evidence>
<comment type="caution">
    <text evidence="2">The sequence shown here is derived from an EMBL/GenBank/DDBJ whole genome shotgun (WGS) entry which is preliminary data.</text>
</comment>
<keyword evidence="1" id="KW-0472">Membrane</keyword>
<dbReference type="EMBL" id="JAUBDJ010000017">
    <property type="protein sequence ID" value="MDW0118749.1"/>
    <property type="molecule type" value="Genomic_DNA"/>
</dbReference>
<protein>
    <submittedName>
        <fullName evidence="2">Uncharacterized protein</fullName>
    </submittedName>
</protein>
<evidence type="ECO:0000256" key="1">
    <source>
        <dbReference type="SAM" id="Phobius"/>
    </source>
</evidence>
<accession>A0AAW9ACJ0</accession>
<feature type="transmembrane region" description="Helical" evidence="1">
    <location>
        <begin position="35"/>
        <end position="53"/>
    </location>
</feature>
<name>A0AAW9ACJ0_9BACL</name>
<keyword evidence="3" id="KW-1185">Reference proteome</keyword>
<dbReference type="AlphaFoldDB" id="A0AAW9ACJ0"/>
<proteinExistence type="predicted"/>
<dbReference type="RefSeq" id="WP_283734717.1">
    <property type="nucleotide sequence ID" value="NZ_CP125968.1"/>
</dbReference>
<organism evidence="2 3">
    <name type="scientific">Sporosarcina thermotolerans</name>
    <dbReference type="NCBI Taxonomy" id="633404"/>
    <lineage>
        <taxon>Bacteria</taxon>
        <taxon>Bacillati</taxon>
        <taxon>Bacillota</taxon>
        <taxon>Bacilli</taxon>
        <taxon>Bacillales</taxon>
        <taxon>Caryophanaceae</taxon>
        <taxon>Sporosarcina</taxon>
    </lineage>
</organism>
<keyword evidence="1" id="KW-1133">Transmembrane helix</keyword>
<sequence length="117" mass="13174">MNWTDQSSTSNQPMAIQFPCSSNNMLKVKVKTEKFKLSIPLPYIFLSLGISIISSNRLRKLINEQIAKNADDKSKAYTIPELDKHELKSIVSEMRNHKGTGLVNVKAKDGTEVIVRL</sequence>